<dbReference type="EMBL" id="BPQI01000164">
    <property type="protein sequence ID" value="GJD58680.1"/>
    <property type="molecule type" value="Genomic_DNA"/>
</dbReference>
<dbReference type="Proteomes" id="UP000401717">
    <property type="component" value="Unassembled WGS sequence"/>
</dbReference>
<evidence type="ECO:0000313" key="3">
    <source>
        <dbReference type="Proteomes" id="UP000401717"/>
    </source>
</evidence>
<dbReference type="InterPro" id="IPR012337">
    <property type="entry name" value="RNaseH-like_sf"/>
</dbReference>
<evidence type="ECO:0000313" key="1">
    <source>
        <dbReference type="EMBL" id="GJD58680.1"/>
    </source>
</evidence>
<evidence type="ECO:0000313" key="2">
    <source>
        <dbReference type="EMBL" id="VUF15191.1"/>
    </source>
</evidence>
<gene>
    <name evidence="2" type="primary">ruvC_2</name>
    <name evidence="1" type="ORF">IFDJLNFL_4603</name>
    <name evidence="2" type="ORF">MTDSW087_04926</name>
</gene>
<keyword evidence="4" id="KW-1185">Reference proteome</keyword>
<dbReference type="GO" id="GO:0003676">
    <property type="term" value="F:nucleic acid binding"/>
    <property type="evidence" value="ECO:0007669"/>
    <property type="project" value="InterPro"/>
</dbReference>
<reference evidence="1" key="3">
    <citation type="submission" date="2021-08" db="EMBL/GenBank/DDBJ databases">
        <authorList>
            <person name="Tani A."/>
            <person name="Ola A."/>
            <person name="Ogura Y."/>
            <person name="Katsura K."/>
            <person name="Hayashi T."/>
        </authorList>
    </citation>
    <scope>NUCLEOTIDE SEQUENCE</scope>
    <source>
        <strain evidence="1">DSM 22415</strain>
    </source>
</reference>
<accession>A0A564G6L9</accession>
<evidence type="ECO:0000313" key="4">
    <source>
        <dbReference type="Proteomes" id="UP001055303"/>
    </source>
</evidence>
<dbReference type="InterPro" id="IPR036397">
    <property type="entry name" value="RNaseH_sf"/>
</dbReference>
<dbReference type="Gene3D" id="3.30.420.10">
    <property type="entry name" value="Ribonuclease H-like superfamily/Ribonuclease H"/>
    <property type="match status" value="1"/>
</dbReference>
<keyword evidence="2" id="KW-0378">Hydrolase</keyword>
<dbReference type="RefSeq" id="WP_144767572.1">
    <property type="nucleotide sequence ID" value="NZ_BPQI01000164.1"/>
</dbReference>
<dbReference type="OrthoDB" id="8453026at2"/>
<dbReference type="EC" id="3.1.22.4" evidence="2"/>
<name>A0A564G6L9_9HYPH</name>
<dbReference type="SUPFAM" id="SSF53098">
    <property type="entry name" value="Ribonuclease H-like"/>
    <property type="match status" value="1"/>
</dbReference>
<dbReference type="GO" id="GO:0016787">
    <property type="term" value="F:hydrolase activity"/>
    <property type="evidence" value="ECO:0007669"/>
    <property type="project" value="UniProtKB-KW"/>
</dbReference>
<protein>
    <submittedName>
        <fullName evidence="2">Crossover junction endodeoxyribonuclease RuvC</fullName>
        <ecNumber evidence="2">3.1.22.4</ecNumber>
    </submittedName>
</protein>
<dbReference type="Proteomes" id="UP001055303">
    <property type="component" value="Unassembled WGS sequence"/>
</dbReference>
<sequence>MRVLGIDPGSAAGYAYGLPGQQPKSGTIRLDSGMSNGRRFATLEGRIRNLIGVYEIDMVILEAPYIQTDPSRFDIQVVRLGYGYQAAILMACEKEGIGAERITLVESTVWRKYALGRGNAPKDVRPFKDGREWLKQEAIKTCDKRGWPIRSQDEAEACLIWEWGCEQIEPGVTLDRLPLFEMTTL</sequence>
<dbReference type="AlphaFoldDB" id="A0A564G6L9"/>
<organism evidence="2 3">
    <name type="scientific">Methylobacterium dankookense</name>
    <dbReference type="NCBI Taxonomy" id="560405"/>
    <lineage>
        <taxon>Bacteria</taxon>
        <taxon>Pseudomonadati</taxon>
        <taxon>Pseudomonadota</taxon>
        <taxon>Alphaproteobacteria</taxon>
        <taxon>Hyphomicrobiales</taxon>
        <taxon>Methylobacteriaceae</taxon>
        <taxon>Methylobacterium</taxon>
    </lineage>
</organism>
<reference evidence="2 3" key="1">
    <citation type="submission" date="2019-06" db="EMBL/GenBank/DDBJ databases">
        <authorList>
            <person name="Rodrigo-Torres L."/>
            <person name="Arahal R. D."/>
            <person name="Lucena T."/>
        </authorList>
    </citation>
    <scope>NUCLEOTIDE SEQUENCE [LARGE SCALE GENOMIC DNA]</scope>
    <source>
        <strain evidence="2 3">SW08-7</strain>
    </source>
</reference>
<dbReference type="EMBL" id="CABFVH010000048">
    <property type="protein sequence ID" value="VUF15191.1"/>
    <property type="molecule type" value="Genomic_DNA"/>
</dbReference>
<proteinExistence type="predicted"/>
<reference evidence="1" key="2">
    <citation type="journal article" date="2021" name="Front. Microbiol.">
        <title>Comprehensive Comparative Genomics and Phenotyping of Methylobacterium Species.</title>
        <authorList>
            <person name="Alessa O."/>
            <person name="Ogura Y."/>
            <person name="Fujitani Y."/>
            <person name="Takami H."/>
            <person name="Hayashi T."/>
            <person name="Sahin N."/>
            <person name="Tani A."/>
        </authorList>
    </citation>
    <scope>NUCLEOTIDE SEQUENCE</scope>
    <source>
        <strain evidence="1">DSM 22415</strain>
    </source>
</reference>